<evidence type="ECO:0000256" key="1">
    <source>
        <dbReference type="SAM" id="Phobius"/>
    </source>
</evidence>
<protein>
    <recommendedName>
        <fullName evidence="4">Yip1 domain-containing protein</fullName>
    </recommendedName>
</protein>
<dbReference type="AlphaFoldDB" id="A0AAF0JN83"/>
<accession>A0AAF0JN83</accession>
<keyword evidence="1" id="KW-0472">Membrane</keyword>
<gene>
    <name evidence="2" type="ORF">L1994_02710</name>
</gene>
<proteinExistence type="predicted"/>
<dbReference type="GeneID" id="79949271"/>
<feature type="transmembrane region" description="Helical" evidence="1">
    <location>
        <begin position="12"/>
        <end position="27"/>
    </location>
</feature>
<feature type="transmembrane region" description="Helical" evidence="1">
    <location>
        <begin position="189"/>
        <end position="209"/>
    </location>
</feature>
<keyword evidence="1" id="KW-0812">Transmembrane</keyword>
<evidence type="ECO:0008006" key="4">
    <source>
        <dbReference type="Google" id="ProtNLM"/>
    </source>
</evidence>
<dbReference type="RefSeq" id="WP_278100154.1">
    <property type="nucleotide sequence ID" value="NZ_CP091092.1"/>
</dbReference>
<evidence type="ECO:0000313" key="3">
    <source>
        <dbReference type="Proteomes" id="UP001218895"/>
    </source>
</evidence>
<dbReference type="EMBL" id="CP091092">
    <property type="protein sequence ID" value="WFN37315.1"/>
    <property type="molecule type" value="Genomic_DNA"/>
</dbReference>
<keyword evidence="3" id="KW-1185">Reference proteome</keyword>
<dbReference type="Proteomes" id="UP001218895">
    <property type="component" value="Chromosome"/>
</dbReference>
<feature type="transmembrane region" description="Helical" evidence="1">
    <location>
        <begin position="128"/>
        <end position="151"/>
    </location>
</feature>
<sequence length="226" mass="25543">MGKNDENIFGQIYLTILDYLHLIYLFYRHPKQAFEIVNSGKKVHGIVFCVIYLFIVSFIYNSAYSCISAMMVSGFLPRGLLSAVYDGISGSIIMIIIYLLKFTIFAVFIFSLLWVLRMKPPLVKTMNTIFYGMAIAYPFFLIVLAIEILSGGIFFEYLAIVAILIYLLPVLYMECLGISCLLKKSQNQVIIAVLSGIIIAVLAEKYVLFGYEILVVNTVSQVVFLI</sequence>
<evidence type="ECO:0000313" key="2">
    <source>
        <dbReference type="EMBL" id="WFN37315.1"/>
    </source>
</evidence>
<keyword evidence="1" id="KW-1133">Transmembrane helix</keyword>
<reference evidence="2" key="1">
    <citation type="submission" date="2022-01" db="EMBL/GenBank/DDBJ databases">
        <title>Complete genome of Methanomicrobium antiquum DSM 21220.</title>
        <authorList>
            <person name="Chen S.-C."/>
            <person name="You Y.-T."/>
            <person name="Zhou Y.-Z."/>
            <person name="Lai M.-C."/>
        </authorList>
    </citation>
    <scope>NUCLEOTIDE SEQUENCE</scope>
    <source>
        <strain evidence="2">DSM 21220</strain>
    </source>
</reference>
<feature type="transmembrane region" description="Helical" evidence="1">
    <location>
        <begin position="92"/>
        <end position="116"/>
    </location>
</feature>
<name>A0AAF0JN83_9EURY</name>
<feature type="transmembrane region" description="Helical" evidence="1">
    <location>
        <begin position="47"/>
        <end position="72"/>
    </location>
</feature>
<dbReference type="KEGG" id="manq:L1994_02710"/>
<organism evidence="2 3">
    <name type="scientific">Methanomicrobium antiquum</name>
    <dbReference type="NCBI Taxonomy" id="487686"/>
    <lineage>
        <taxon>Archaea</taxon>
        <taxon>Methanobacteriati</taxon>
        <taxon>Methanobacteriota</taxon>
        <taxon>Stenosarchaea group</taxon>
        <taxon>Methanomicrobia</taxon>
        <taxon>Methanomicrobiales</taxon>
        <taxon>Methanomicrobiaceae</taxon>
        <taxon>Methanomicrobium</taxon>
    </lineage>
</organism>
<feature type="transmembrane region" description="Helical" evidence="1">
    <location>
        <begin position="157"/>
        <end position="182"/>
    </location>
</feature>